<gene>
    <name evidence="7" type="ORF">GTW58_09340</name>
</gene>
<dbReference type="RefSeq" id="WP_119933118.1">
    <property type="nucleotide sequence ID" value="NZ_JAAVUN010000017.1"/>
</dbReference>
<dbReference type="EMBL" id="JAAVUN010000017">
    <property type="protein sequence ID" value="NKE10129.1"/>
    <property type="molecule type" value="Genomic_DNA"/>
</dbReference>
<protein>
    <submittedName>
        <fullName evidence="7">Oxidoreductase</fullName>
    </submittedName>
</protein>
<feature type="domain" description="Reductase C-terminal" evidence="6">
    <location>
        <begin position="366"/>
        <end position="427"/>
    </location>
</feature>
<keyword evidence="2" id="KW-0285">Flavoprotein</keyword>
<dbReference type="Proteomes" id="UP000521379">
    <property type="component" value="Unassembled WGS sequence"/>
</dbReference>
<keyword evidence="4" id="KW-0560">Oxidoreductase</keyword>
<dbReference type="SUPFAM" id="SSF51905">
    <property type="entry name" value="FAD/NAD(P)-binding domain"/>
    <property type="match status" value="1"/>
</dbReference>
<dbReference type="Pfam" id="PF07992">
    <property type="entry name" value="Pyr_redox_2"/>
    <property type="match status" value="1"/>
</dbReference>
<evidence type="ECO:0000259" key="5">
    <source>
        <dbReference type="Pfam" id="PF07992"/>
    </source>
</evidence>
<evidence type="ECO:0000313" key="7">
    <source>
        <dbReference type="EMBL" id="NKE10129.1"/>
    </source>
</evidence>
<dbReference type="InterPro" id="IPR036188">
    <property type="entry name" value="FAD/NAD-bd_sf"/>
</dbReference>
<dbReference type="PANTHER" id="PTHR43557">
    <property type="entry name" value="APOPTOSIS-INDUCING FACTOR 1"/>
    <property type="match status" value="1"/>
</dbReference>
<evidence type="ECO:0000256" key="3">
    <source>
        <dbReference type="ARBA" id="ARBA00022827"/>
    </source>
</evidence>
<sequence length="441" mass="46387">MTTHGADVLDDSLLQHEAVGSDGPVLAPDGHLLIVGAGLAGYHVARGVRSHGHTGPITIFGDENRPAYDRPALSKAYLTGAVTEEDLHLDDPEDPVEATWISGVGVVGLSGSAVPAEEDGDVEELPAPLGIYTADGQFHAGDAVVITTGASALTLPAAPDSSQPHVEPYVLRDMGHALALRDATLSGAEIVVVGGGFLALEAAATCIQRGAASVTVAAGEQYPGAKRLGHAVGQAIRSALEKRGVQIAPPSRARCLRTATDGHEVLLTDDTVLKGDIVICAIGAKPRTEWLANSELTFTPDTRAVRCDDSGATVIPGVYAAGDCAQWASHSSGLRPVGHWQEAVEEAAVVAAALTGADEVALQEPYFWSDQFDLRIQGAGRIHLANQVEVLDGTPEEHNLLVRYLRDGQEVGILGINRLRDVTKWRKQWRIRGGKSRMTAV</sequence>
<keyword evidence="3" id="KW-0274">FAD</keyword>
<dbReference type="InterPro" id="IPR016156">
    <property type="entry name" value="FAD/NAD-linked_Rdtase_dimer_sf"/>
</dbReference>
<dbReference type="PRINTS" id="PR00368">
    <property type="entry name" value="FADPNR"/>
</dbReference>
<dbReference type="PANTHER" id="PTHR43557:SF2">
    <property type="entry name" value="RIESKE DOMAIN-CONTAINING PROTEIN-RELATED"/>
    <property type="match status" value="1"/>
</dbReference>
<dbReference type="InterPro" id="IPR028202">
    <property type="entry name" value="Reductase_C"/>
</dbReference>
<keyword evidence="8" id="KW-1185">Reference proteome</keyword>
<dbReference type="PRINTS" id="PR00411">
    <property type="entry name" value="PNDRDTASEI"/>
</dbReference>
<feature type="domain" description="FAD/NAD(P)-binding" evidence="5">
    <location>
        <begin position="31"/>
        <end position="347"/>
    </location>
</feature>
<dbReference type="AlphaFoldDB" id="A0A846TTM4"/>
<name>A0A846TTM4_9MICC</name>
<comment type="caution">
    <text evidence="7">The sequence shown here is derived from an EMBL/GenBank/DDBJ whole genome shotgun (WGS) entry which is preliminary data.</text>
</comment>
<accession>A0A846TTM4</accession>
<evidence type="ECO:0000313" key="8">
    <source>
        <dbReference type="Proteomes" id="UP000521379"/>
    </source>
</evidence>
<proteinExistence type="predicted"/>
<dbReference type="InterPro" id="IPR023753">
    <property type="entry name" value="FAD/NAD-binding_dom"/>
</dbReference>
<evidence type="ECO:0000256" key="2">
    <source>
        <dbReference type="ARBA" id="ARBA00022630"/>
    </source>
</evidence>
<dbReference type="SUPFAM" id="SSF55424">
    <property type="entry name" value="FAD/NAD-linked reductases, dimerisation (C-terminal) domain"/>
    <property type="match status" value="1"/>
</dbReference>
<dbReference type="InterPro" id="IPR050446">
    <property type="entry name" value="FAD-oxidoreductase/Apoptosis"/>
</dbReference>
<dbReference type="GO" id="GO:0005737">
    <property type="term" value="C:cytoplasm"/>
    <property type="evidence" value="ECO:0007669"/>
    <property type="project" value="TreeGrafter"/>
</dbReference>
<evidence type="ECO:0000256" key="4">
    <source>
        <dbReference type="ARBA" id="ARBA00023002"/>
    </source>
</evidence>
<reference evidence="7 8" key="1">
    <citation type="submission" date="2020-02" db="EMBL/GenBank/DDBJ databases">
        <authorList>
            <person name="Sun Q."/>
        </authorList>
    </citation>
    <scope>NUCLEOTIDE SEQUENCE [LARGE SCALE GENOMIC DNA]</scope>
    <source>
        <strain evidence="7 8">YIM 13062</strain>
    </source>
</reference>
<dbReference type="GO" id="GO:0016651">
    <property type="term" value="F:oxidoreductase activity, acting on NAD(P)H"/>
    <property type="evidence" value="ECO:0007669"/>
    <property type="project" value="TreeGrafter"/>
</dbReference>
<comment type="cofactor">
    <cofactor evidence="1">
        <name>FAD</name>
        <dbReference type="ChEBI" id="CHEBI:57692"/>
    </cofactor>
</comment>
<organism evidence="7 8">
    <name type="scientific">Kocuria subflava</name>
    <dbReference type="NCBI Taxonomy" id="1736139"/>
    <lineage>
        <taxon>Bacteria</taxon>
        <taxon>Bacillati</taxon>
        <taxon>Actinomycetota</taxon>
        <taxon>Actinomycetes</taxon>
        <taxon>Micrococcales</taxon>
        <taxon>Micrococcaceae</taxon>
        <taxon>Kocuria</taxon>
    </lineage>
</organism>
<dbReference type="Pfam" id="PF14759">
    <property type="entry name" value="Reductase_C"/>
    <property type="match status" value="1"/>
</dbReference>
<dbReference type="Gene3D" id="3.30.390.30">
    <property type="match status" value="1"/>
</dbReference>
<evidence type="ECO:0000259" key="6">
    <source>
        <dbReference type="Pfam" id="PF14759"/>
    </source>
</evidence>
<dbReference type="Gene3D" id="3.50.50.60">
    <property type="entry name" value="FAD/NAD(P)-binding domain"/>
    <property type="match status" value="2"/>
</dbReference>
<evidence type="ECO:0000256" key="1">
    <source>
        <dbReference type="ARBA" id="ARBA00001974"/>
    </source>
</evidence>